<evidence type="ECO:0000256" key="9">
    <source>
        <dbReference type="ARBA" id="ARBA00023211"/>
    </source>
</evidence>
<dbReference type="InterPro" id="IPR018091">
    <property type="entry name" value="PEP_carboxykin_GTP_CS"/>
</dbReference>
<keyword evidence="5" id="KW-0479">Metal-binding</keyword>
<name>A0A146KTH4_LYGHE</name>
<dbReference type="PANTHER" id="PTHR11561">
    <property type="entry name" value="PHOSPHOENOLPYRUVATE CARBOXYKINASE"/>
    <property type="match status" value="1"/>
</dbReference>
<evidence type="ECO:0000259" key="14">
    <source>
        <dbReference type="Pfam" id="PF00821"/>
    </source>
</evidence>
<dbReference type="AlphaFoldDB" id="A0A146KTH4"/>
<evidence type="ECO:0000256" key="12">
    <source>
        <dbReference type="ARBA" id="ARBA00058806"/>
    </source>
</evidence>
<gene>
    <name evidence="16" type="primary">Pepck_1</name>
    <name evidence="16" type="ORF">g.73365</name>
</gene>
<dbReference type="Gene3D" id="2.170.8.10">
    <property type="entry name" value="Phosphoenolpyruvate Carboxykinase, domain 2"/>
    <property type="match status" value="1"/>
</dbReference>
<dbReference type="Pfam" id="PF00821">
    <property type="entry name" value="PEPCK_GTP"/>
    <property type="match status" value="1"/>
</dbReference>
<evidence type="ECO:0000256" key="7">
    <source>
        <dbReference type="ARBA" id="ARBA00022793"/>
    </source>
</evidence>
<dbReference type="InterPro" id="IPR035077">
    <property type="entry name" value="PEP_carboxykinase_GTP_C"/>
</dbReference>
<keyword evidence="10" id="KW-0456">Lyase</keyword>
<dbReference type="HAMAP" id="MF_00452">
    <property type="entry name" value="PEPCK_GTP"/>
    <property type="match status" value="1"/>
</dbReference>
<dbReference type="CDD" id="cd00819">
    <property type="entry name" value="PEPCK_GTP"/>
    <property type="match status" value="1"/>
</dbReference>
<dbReference type="SUPFAM" id="SSF68923">
    <property type="entry name" value="PEP carboxykinase N-terminal domain"/>
    <property type="match status" value="1"/>
</dbReference>
<dbReference type="GO" id="GO:0071333">
    <property type="term" value="P:cellular response to glucose stimulus"/>
    <property type="evidence" value="ECO:0007669"/>
    <property type="project" value="TreeGrafter"/>
</dbReference>
<dbReference type="SUPFAM" id="SSF53795">
    <property type="entry name" value="PEP carboxykinase-like"/>
    <property type="match status" value="1"/>
</dbReference>
<dbReference type="Pfam" id="PF17297">
    <property type="entry name" value="PEPCK_N"/>
    <property type="match status" value="1"/>
</dbReference>
<comment type="cofactor">
    <cofactor evidence="1">
        <name>Mn(2+)</name>
        <dbReference type="ChEBI" id="CHEBI:29035"/>
    </cofactor>
</comment>
<evidence type="ECO:0000256" key="8">
    <source>
        <dbReference type="ARBA" id="ARBA00023134"/>
    </source>
</evidence>
<dbReference type="PROSITE" id="PS00505">
    <property type="entry name" value="PEPCK_GTP"/>
    <property type="match status" value="1"/>
</dbReference>
<evidence type="ECO:0000259" key="15">
    <source>
        <dbReference type="Pfam" id="PF17297"/>
    </source>
</evidence>
<organism evidence="16">
    <name type="scientific">Lygus hesperus</name>
    <name type="common">Western plant bug</name>
    <dbReference type="NCBI Taxonomy" id="30085"/>
    <lineage>
        <taxon>Eukaryota</taxon>
        <taxon>Metazoa</taxon>
        <taxon>Ecdysozoa</taxon>
        <taxon>Arthropoda</taxon>
        <taxon>Hexapoda</taxon>
        <taxon>Insecta</taxon>
        <taxon>Pterygota</taxon>
        <taxon>Neoptera</taxon>
        <taxon>Paraneoptera</taxon>
        <taxon>Hemiptera</taxon>
        <taxon>Heteroptera</taxon>
        <taxon>Panheteroptera</taxon>
        <taxon>Cimicomorpha</taxon>
        <taxon>Miridae</taxon>
        <taxon>Mirini</taxon>
        <taxon>Lygus</taxon>
    </lineage>
</organism>
<dbReference type="FunFam" id="3.90.228.20:FF:000005">
    <property type="entry name" value="Phosphoenolpyruvate carboxykinase [GTP], mitochondrial"/>
    <property type="match status" value="1"/>
</dbReference>
<keyword evidence="16" id="KW-0418">Kinase</keyword>
<keyword evidence="9" id="KW-0464">Manganese</keyword>
<comment type="similarity">
    <text evidence="2">Belongs to the phosphoenolpyruvate carboxykinase [GTP] family.</text>
</comment>
<dbReference type="EMBL" id="GDHC01020157">
    <property type="protein sequence ID" value="JAP98471.1"/>
    <property type="molecule type" value="Transcribed_RNA"/>
</dbReference>
<comment type="catalytic activity">
    <reaction evidence="11">
        <text>oxaloacetate + GTP = phosphoenolpyruvate + GDP + CO2</text>
        <dbReference type="Rhea" id="RHEA:10388"/>
        <dbReference type="ChEBI" id="CHEBI:16452"/>
        <dbReference type="ChEBI" id="CHEBI:16526"/>
        <dbReference type="ChEBI" id="CHEBI:37565"/>
        <dbReference type="ChEBI" id="CHEBI:58189"/>
        <dbReference type="ChEBI" id="CHEBI:58702"/>
        <dbReference type="EC" id="4.1.1.32"/>
    </reaction>
</comment>
<evidence type="ECO:0000256" key="6">
    <source>
        <dbReference type="ARBA" id="ARBA00022741"/>
    </source>
</evidence>
<dbReference type="PIRSF" id="PIRSF001348">
    <property type="entry name" value="PEP_carboxykinase_GTP"/>
    <property type="match status" value="1"/>
</dbReference>
<keyword evidence="16" id="KW-0670">Pyruvate</keyword>
<dbReference type="PANTHER" id="PTHR11561:SF0">
    <property type="entry name" value="PHOSPHOENOLPYRUVATE CARBOXYKINASE [GTP]-RELATED"/>
    <property type="match status" value="1"/>
</dbReference>
<feature type="domain" description="Phosphoenolpyruvate carboxykinase C-terminal P-loop" evidence="14">
    <location>
        <begin position="287"/>
        <end position="646"/>
    </location>
</feature>
<dbReference type="Gene3D" id="3.90.228.20">
    <property type="match status" value="1"/>
</dbReference>
<dbReference type="GO" id="GO:0006094">
    <property type="term" value="P:gluconeogenesis"/>
    <property type="evidence" value="ECO:0007669"/>
    <property type="project" value="InterPro"/>
</dbReference>
<dbReference type="FunFam" id="3.40.449.10:FF:000003">
    <property type="entry name" value="Phosphoenolpyruvate carboxykinase, cytosolic [GTP]"/>
    <property type="match status" value="1"/>
</dbReference>
<evidence type="ECO:0000256" key="11">
    <source>
        <dbReference type="ARBA" id="ARBA00051400"/>
    </source>
</evidence>
<dbReference type="GO" id="GO:0033993">
    <property type="term" value="P:response to lipid"/>
    <property type="evidence" value="ECO:0007669"/>
    <property type="project" value="TreeGrafter"/>
</dbReference>
<dbReference type="GO" id="GO:0042594">
    <property type="term" value="P:response to starvation"/>
    <property type="evidence" value="ECO:0007669"/>
    <property type="project" value="TreeGrafter"/>
</dbReference>
<keyword evidence="6" id="KW-0547">Nucleotide-binding</keyword>
<dbReference type="EC" id="4.1.1.32" evidence="4"/>
<dbReference type="GO" id="GO:0005829">
    <property type="term" value="C:cytosol"/>
    <property type="evidence" value="ECO:0007669"/>
    <property type="project" value="TreeGrafter"/>
</dbReference>
<sequence>MAPTPTNVAFEFRSAYDIDIEPCLSNVVKASLKKKPDYFAPRTRKFTVKNLPASVREFVEESVQLCQPSDVHVMDGSERENKLIIEKLLDDKTIVKLTKYKNSYLALTDPRDVARVESRTFICTTKKSDAIPTPENPTIKGTLGNWMSLADLEKAVNERFPNCMQGRTMFVIPFSMGPVGGPMSKIGVQVTDSPYVAASMRIMTRVGEPVIEKLHQGTDFVKALHSVGRSANMIPSWPCDPERTIILHKPECNEIISYGSGYGGNSLLGKKCFALRIGSTIAKREGWLAEHMLIVGVTSPHGDKKYICAAFPSACGKTNLAMLESALPGYKVECIGDDIAWLKYNPQTKMLHAINPEAGFFGVAPGTNWKTNPNAMATMQENSMYTNVGHTSDGGVWWEGMEKPAEGVTITDWLGKPFTGKPGHPAAHPNSRFTCPASQCPIIDPLWEAAEGVPISAILFGGRRPEGVPLVYESFDWEHGVLVGAGMRSEATAAAEHRGKEIMHDPFAMRPFFGYNFGHYMSHWLSQQTRHGDIKLPKIFHVNWFRKDADGKFLWPGFGENIRVLDWILRRVDNDCSIIEPTPIGYVPKEGSLNLDGLSPQPDMKKLLSVPKDFWKKEAESIEKYLKEQVDKDVPVEVLNQLKALKLRLS</sequence>
<dbReference type="InterPro" id="IPR013035">
    <property type="entry name" value="PEP_carboxykinase_C"/>
</dbReference>
<reference evidence="16" key="1">
    <citation type="journal article" date="2016" name="Gigascience">
        <title>De novo construction of an expanded transcriptome assembly for the western tarnished plant bug, Lygus hesperus.</title>
        <authorList>
            <person name="Tassone E.E."/>
            <person name="Geib S.M."/>
            <person name="Hall B."/>
            <person name="Fabrick J.A."/>
            <person name="Brent C.S."/>
            <person name="Hull J.J."/>
        </authorList>
    </citation>
    <scope>NUCLEOTIDE SEQUENCE</scope>
</reference>
<evidence type="ECO:0000256" key="13">
    <source>
        <dbReference type="ARBA" id="ARBA00072283"/>
    </source>
</evidence>
<comment type="function">
    <text evidence="12">Catalyzes the conversion of oxaloacetate (OAA) to phosphoenolpyruvate (PEP), the rate-limiting step in the metabolic pathway that produces glucose from lactate and other precursors derived from the citric acid cycle.</text>
</comment>
<comment type="subunit">
    <text evidence="3">Monomer.</text>
</comment>
<dbReference type="InterPro" id="IPR008210">
    <property type="entry name" value="PEP_carboxykinase_N"/>
</dbReference>
<dbReference type="GO" id="GO:0005525">
    <property type="term" value="F:GTP binding"/>
    <property type="evidence" value="ECO:0007669"/>
    <property type="project" value="UniProtKB-KW"/>
</dbReference>
<evidence type="ECO:0000256" key="4">
    <source>
        <dbReference type="ARBA" id="ARBA00012306"/>
    </source>
</evidence>
<accession>A0A146KTH4</accession>
<keyword evidence="16" id="KW-0808">Transferase</keyword>
<evidence type="ECO:0000256" key="3">
    <source>
        <dbReference type="ARBA" id="ARBA00011245"/>
    </source>
</evidence>
<evidence type="ECO:0000256" key="1">
    <source>
        <dbReference type="ARBA" id="ARBA00001936"/>
    </source>
</evidence>
<dbReference type="NCBIfam" id="NF003253">
    <property type="entry name" value="PRK04210.1"/>
    <property type="match status" value="1"/>
</dbReference>
<keyword evidence="8" id="KW-0342">GTP-binding</keyword>
<evidence type="ECO:0000256" key="2">
    <source>
        <dbReference type="ARBA" id="ARBA00005796"/>
    </source>
</evidence>
<dbReference type="GO" id="GO:0046327">
    <property type="term" value="P:glycerol biosynthetic process from pyruvate"/>
    <property type="evidence" value="ECO:0007669"/>
    <property type="project" value="TreeGrafter"/>
</dbReference>
<dbReference type="InterPro" id="IPR035078">
    <property type="entry name" value="PEP_carboxykinase_GTP_N"/>
</dbReference>
<protein>
    <recommendedName>
        <fullName evidence="13">Phosphoenolpyruvate carboxykinase [GTP]</fullName>
        <ecNumber evidence="4">4.1.1.32</ecNumber>
    </recommendedName>
</protein>
<dbReference type="GO" id="GO:0006107">
    <property type="term" value="P:oxaloacetate metabolic process"/>
    <property type="evidence" value="ECO:0007669"/>
    <property type="project" value="TreeGrafter"/>
</dbReference>
<dbReference type="GO" id="GO:0016301">
    <property type="term" value="F:kinase activity"/>
    <property type="evidence" value="ECO:0007669"/>
    <property type="project" value="UniProtKB-KW"/>
</dbReference>
<dbReference type="GO" id="GO:0030145">
    <property type="term" value="F:manganese ion binding"/>
    <property type="evidence" value="ECO:0007669"/>
    <property type="project" value="TreeGrafter"/>
</dbReference>
<keyword evidence="7" id="KW-0210">Decarboxylase</keyword>
<proteinExistence type="inferred from homology"/>
<dbReference type="InterPro" id="IPR008209">
    <property type="entry name" value="PEP_carboxykinase_GTP"/>
</dbReference>
<dbReference type="GO" id="GO:0004613">
    <property type="term" value="F:phosphoenolpyruvate carboxykinase (GTP) activity"/>
    <property type="evidence" value="ECO:0007669"/>
    <property type="project" value="UniProtKB-EC"/>
</dbReference>
<dbReference type="Gene3D" id="3.40.449.10">
    <property type="entry name" value="Phosphoenolpyruvate Carboxykinase, domain 1"/>
    <property type="match status" value="1"/>
</dbReference>
<feature type="domain" description="Phosphoenolpyruvate carboxykinase GTP-utilising N-terminal" evidence="15">
    <location>
        <begin position="57"/>
        <end position="283"/>
    </location>
</feature>
<dbReference type="GO" id="GO:0019543">
    <property type="term" value="P:propionate catabolic process"/>
    <property type="evidence" value="ECO:0007669"/>
    <property type="project" value="TreeGrafter"/>
</dbReference>
<evidence type="ECO:0000256" key="5">
    <source>
        <dbReference type="ARBA" id="ARBA00022723"/>
    </source>
</evidence>
<evidence type="ECO:0000313" key="16">
    <source>
        <dbReference type="EMBL" id="JAP98471.1"/>
    </source>
</evidence>
<evidence type="ECO:0000256" key="10">
    <source>
        <dbReference type="ARBA" id="ARBA00023239"/>
    </source>
</evidence>